<keyword evidence="3" id="KW-1185">Reference proteome</keyword>
<dbReference type="PANTHER" id="PTHR47074">
    <property type="entry name" value="BNAC02G40300D PROTEIN"/>
    <property type="match status" value="1"/>
</dbReference>
<dbReference type="InterPro" id="IPR044730">
    <property type="entry name" value="RNase_H-like_dom_plant"/>
</dbReference>
<dbReference type="InterPro" id="IPR002156">
    <property type="entry name" value="RNaseH_domain"/>
</dbReference>
<dbReference type="OrthoDB" id="1733298at2759"/>
<dbReference type="Proteomes" id="UP001652660">
    <property type="component" value="Chromosome 9c"/>
</dbReference>
<dbReference type="PANTHER" id="PTHR47074:SF11">
    <property type="entry name" value="REVERSE TRANSCRIPTASE-LIKE PROTEIN"/>
    <property type="match status" value="1"/>
</dbReference>
<dbReference type="AlphaFoldDB" id="A0A6P6U7U4"/>
<dbReference type="Gene3D" id="3.30.420.10">
    <property type="entry name" value="Ribonuclease H-like superfamily/Ribonuclease H"/>
    <property type="match status" value="1"/>
</dbReference>
<dbReference type="GO" id="GO:0003676">
    <property type="term" value="F:nucleic acid binding"/>
    <property type="evidence" value="ECO:0007669"/>
    <property type="project" value="InterPro"/>
</dbReference>
<dbReference type="CDD" id="cd06222">
    <property type="entry name" value="RNase_H_like"/>
    <property type="match status" value="1"/>
</dbReference>
<gene>
    <name evidence="4" type="primary">LOC113708236</name>
</gene>
<proteinExistence type="predicted"/>
<accession>A0A6P6U7U4</accession>
<evidence type="ECO:0000259" key="2">
    <source>
        <dbReference type="Pfam" id="PF13456"/>
    </source>
</evidence>
<reference evidence="4" key="2">
    <citation type="submission" date="2025-08" db="UniProtKB">
        <authorList>
            <consortium name="RefSeq"/>
        </authorList>
    </citation>
    <scope>IDENTIFICATION</scope>
    <source>
        <tissue evidence="4">Leaves</tissue>
    </source>
</reference>
<sequence>MCVGCGEDIETIEHMLFYCPAAQVVWKLAPVKWEGIAELQCNFWRWWDAVMQSAREVQGLDRIQLTVNILWQVWKARNKMTFQTERVDAKLIVDKAQREWLEYEAENETTGQSDTTSGENGQSQQKWEPPKEGVIRINIDAALSAKMVRTGFGIIARNWRGEIVKAKGITARRRGEATTEEALAIRCALEMARSTGWTTIEVQSDCKYVVNLINSGNV</sequence>
<organism evidence="3 4">
    <name type="scientific">Coffea arabica</name>
    <name type="common">Arabian coffee</name>
    <dbReference type="NCBI Taxonomy" id="13443"/>
    <lineage>
        <taxon>Eukaryota</taxon>
        <taxon>Viridiplantae</taxon>
        <taxon>Streptophyta</taxon>
        <taxon>Embryophyta</taxon>
        <taxon>Tracheophyta</taxon>
        <taxon>Spermatophyta</taxon>
        <taxon>Magnoliopsida</taxon>
        <taxon>eudicotyledons</taxon>
        <taxon>Gunneridae</taxon>
        <taxon>Pentapetalae</taxon>
        <taxon>asterids</taxon>
        <taxon>lamiids</taxon>
        <taxon>Gentianales</taxon>
        <taxon>Rubiaceae</taxon>
        <taxon>Ixoroideae</taxon>
        <taxon>Gardenieae complex</taxon>
        <taxon>Bertiereae - Coffeeae clade</taxon>
        <taxon>Coffeeae</taxon>
        <taxon>Coffea</taxon>
    </lineage>
</organism>
<protein>
    <recommendedName>
        <fullName evidence="2">RNase H type-1 domain-containing protein</fullName>
    </recommendedName>
</protein>
<evidence type="ECO:0000313" key="3">
    <source>
        <dbReference type="Proteomes" id="UP001652660"/>
    </source>
</evidence>
<reference evidence="3" key="1">
    <citation type="journal article" date="2025" name="Foods">
        <title>Unveiling the Microbial Signatures of Arabica Coffee Cherries: Insights into Ripeness Specific Diversity, Functional Traits, and Implications for Quality and Safety.</title>
        <authorList>
            <consortium name="RefSeq"/>
            <person name="Tenea G.N."/>
            <person name="Cifuentes V."/>
            <person name="Reyes P."/>
            <person name="Cevallos-Vallejos M."/>
        </authorList>
    </citation>
    <scope>NUCLEOTIDE SEQUENCE [LARGE SCALE GENOMIC DNA]</scope>
</reference>
<evidence type="ECO:0000313" key="4">
    <source>
        <dbReference type="RefSeq" id="XP_027086499.1"/>
    </source>
</evidence>
<feature type="region of interest" description="Disordered" evidence="1">
    <location>
        <begin position="105"/>
        <end position="129"/>
    </location>
</feature>
<dbReference type="Pfam" id="PF13456">
    <property type="entry name" value="RVT_3"/>
    <property type="match status" value="1"/>
</dbReference>
<name>A0A6P6U7U4_COFAR</name>
<dbReference type="RefSeq" id="XP_027086499.1">
    <property type="nucleotide sequence ID" value="XM_027230698.1"/>
</dbReference>
<feature type="domain" description="RNase H type-1" evidence="2">
    <location>
        <begin position="138"/>
        <end position="216"/>
    </location>
</feature>
<dbReference type="GO" id="GO:0004523">
    <property type="term" value="F:RNA-DNA hybrid ribonuclease activity"/>
    <property type="evidence" value="ECO:0007669"/>
    <property type="project" value="InterPro"/>
</dbReference>
<dbReference type="InterPro" id="IPR012337">
    <property type="entry name" value="RNaseH-like_sf"/>
</dbReference>
<dbReference type="InterPro" id="IPR052929">
    <property type="entry name" value="RNase_H-like_EbsB-rel"/>
</dbReference>
<dbReference type="SUPFAM" id="SSF53098">
    <property type="entry name" value="Ribonuclease H-like"/>
    <property type="match status" value="1"/>
</dbReference>
<feature type="compositionally biased region" description="Polar residues" evidence="1">
    <location>
        <begin position="108"/>
        <end position="126"/>
    </location>
</feature>
<dbReference type="InterPro" id="IPR036397">
    <property type="entry name" value="RNaseH_sf"/>
</dbReference>
<evidence type="ECO:0000256" key="1">
    <source>
        <dbReference type="SAM" id="MobiDB-lite"/>
    </source>
</evidence>
<dbReference type="GeneID" id="113708236"/>